<dbReference type="PROSITE" id="PS50089">
    <property type="entry name" value="ZF_RING_2"/>
    <property type="match status" value="1"/>
</dbReference>
<evidence type="ECO:0000256" key="11">
    <source>
        <dbReference type="ARBA" id="ARBA00022771"/>
    </source>
</evidence>
<dbReference type="SUPFAM" id="SSF57850">
    <property type="entry name" value="RING/U-box"/>
    <property type="match status" value="1"/>
</dbReference>
<keyword evidence="8" id="KW-0808">Transferase</keyword>
<evidence type="ECO:0000256" key="3">
    <source>
        <dbReference type="ARBA" id="ARBA00004906"/>
    </source>
</evidence>
<evidence type="ECO:0000256" key="7">
    <source>
        <dbReference type="ARBA" id="ARBA00022490"/>
    </source>
</evidence>
<dbReference type="InterPro" id="IPR054478">
    <property type="entry name" value="LTN1_UBC"/>
</dbReference>
<evidence type="ECO:0000256" key="14">
    <source>
        <dbReference type="ARBA" id="ARBA00055150"/>
    </source>
</evidence>
<gene>
    <name evidence="17" type="ORF">C6P45_005252</name>
</gene>
<dbReference type="SUPFAM" id="SSF53448">
    <property type="entry name" value="Nucleotide-diphospho-sugar transferases"/>
    <property type="match status" value="1"/>
</dbReference>
<evidence type="ECO:0000313" key="18">
    <source>
        <dbReference type="Proteomes" id="UP000750334"/>
    </source>
</evidence>
<dbReference type="InterPro" id="IPR039795">
    <property type="entry name" value="LTN1/Rkr1"/>
</dbReference>
<dbReference type="SMART" id="SM01197">
    <property type="entry name" value="FANCL_C"/>
    <property type="match status" value="1"/>
</dbReference>
<evidence type="ECO:0000256" key="13">
    <source>
        <dbReference type="ARBA" id="ARBA00022833"/>
    </source>
</evidence>
<keyword evidence="12" id="KW-0833">Ubl conjugation pathway</keyword>
<dbReference type="GO" id="GO:0072344">
    <property type="term" value="P:rescue of stalled ribosome"/>
    <property type="evidence" value="ECO:0007669"/>
    <property type="project" value="TreeGrafter"/>
</dbReference>
<keyword evidence="11 15" id="KW-0863">Zinc-finger</keyword>
<keyword evidence="18" id="KW-1185">Reference proteome</keyword>
<evidence type="ECO:0000256" key="10">
    <source>
        <dbReference type="ARBA" id="ARBA00022737"/>
    </source>
</evidence>
<dbReference type="PANTHER" id="PTHR12389:SF0">
    <property type="entry name" value="E3 UBIQUITIN-PROTEIN LIGASE LISTERIN"/>
    <property type="match status" value="1"/>
</dbReference>
<evidence type="ECO:0000256" key="9">
    <source>
        <dbReference type="ARBA" id="ARBA00022723"/>
    </source>
</evidence>
<accession>A0A9P6W8Z9</accession>
<evidence type="ECO:0000256" key="5">
    <source>
        <dbReference type="ARBA" id="ARBA00012483"/>
    </source>
</evidence>
<dbReference type="InterPro" id="IPR013083">
    <property type="entry name" value="Znf_RING/FYVE/PHD"/>
</dbReference>
<dbReference type="InterPro" id="IPR039804">
    <property type="entry name" value="RING-CH-C4HC3_LTN1"/>
</dbReference>
<comment type="similarity">
    <text evidence="4">Belongs to the LTN1 family.</text>
</comment>
<dbReference type="Pfam" id="PF13639">
    <property type="entry name" value="zf-RING_2"/>
    <property type="match status" value="1"/>
</dbReference>
<comment type="subcellular location">
    <subcellularLocation>
        <location evidence="2">Cytoplasm</location>
        <location evidence="2">Cytosol</location>
    </subcellularLocation>
</comment>
<feature type="domain" description="RING-type" evidence="16">
    <location>
        <begin position="1550"/>
        <end position="1597"/>
    </location>
</feature>
<protein>
    <recommendedName>
        <fullName evidence="6">E3 ubiquitin-protein ligase listerin</fullName>
        <ecNumber evidence="5">2.3.2.27</ecNumber>
    </recommendedName>
</protein>
<keyword evidence="7" id="KW-0963">Cytoplasm</keyword>
<comment type="caution">
    <text evidence="17">The sequence shown here is derived from an EMBL/GenBank/DDBJ whole genome shotgun (WGS) entry which is preliminary data.</text>
</comment>
<evidence type="ECO:0000256" key="12">
    <source>
        <dbReference type="ARBA" id="ARBA00022786"/>
    </source>
</evidence>
<dbReference type="EMBL" id="PUHR01000088">
    <property type="protein sequence ID" value="KAG0667885.1"/>
    <property type="molecule type" value="Genomic_DNA"/>
</dbReference>
<comment type="catalytic activity">
    <reaction evidence="1">
        <text>S-ubiquitinyl-[E2 ubiquitin-conjugating enzyme]-L-cysteine + [acceptor protein]-L-lysine = [E2 ubiquitin-conjugating enzyme]-L-cysteine + N(6)-ubiquitinyl-[acceptor protein]-L-lysine.</text>
        <dbReference type="EC" id="2.3.2.27"/>
    </reaction>
</comment>
<dbReference type="FunFam" id="3.30.40.10:FF:000038">
    <property type="entry name" value="E3 ubiquitin-protein ligase listerin"/>
    <property type="match status" value="1"/>
</dbReference>
<dbReference type="SMART" id="SM00184">
    <property type="entry name" value="RING"/>
    <property type="match status" value="1"/>
</dbReference>
<dbReference type="GO" id="GO:0008270">
    <property type="term" value="F:zinc ion binding"/>
    <property type="evidence" value="ECO:0007669"/>
    <property type="project" value="UniProtKB-KW"/>
</dbReference>
<dbReference type="Gene3D" id="3.30.40.10">
    <property type="entry name" value="Zinc/RING finger domain, C3HC4 (zinc finger)"/>
    <property type="match status" value="1"/>
</dbReference>
<dbReference type="PANTHER" id="PTHR12389">
    <property type="entry name" value="ZINC FINGER PROTEIN 294"/>
    <property type="match status" value="1"/>
</dbReference>
<dbReference type="GO" id="GO:0005829">
    <property type="term" value="C:cytosol"/>
    <property type="evidence" value="ECO:0007669"/>
    <property type="project" value="UniProtKB-SubCell"/>
</dbReference>
<dbReference type="GO" id="GO:0061630">
    <property type="term" value="F:ubiquitin protein ligase activity"/>
    <property type="evidence" value="ECO:0007669"/>
    <property type="project" value="UniProtKB-EC"/>
</dbReference>
<proteinExistence type="inferred from homology"/>
<organism evidence="17 18">
    <name type="scientific">Maudiozyma exigua</name>
    <name type="common">Yeast</name>
    <name type="synonym">Kazachstania exigua</name>
    <dbReference type="NCBI Taxonomy" id="34358"/>
    <lineage>
        <taxon>Eukaryota</taxon>
        <taxon>Fungi</taxon>
        <taxon>Dikarya</taxon>
        <taxon>Ascomycota</taxon>
        <taxon>Saccharomycotina</taxon>
        <taxon>Saccharomycetes</taxon>
        <taxon>Saccharomycetales</taxon>
        <taxon>Saccharomycetaceae</taxon>
        <taxon>Maudiozyma</taxon>
    </lineage>
</organism>
<dbReference type="GO" id="GO:1990112">
    <property type="term" value="C:RQC complex"/>
    <property type="evidence" value="ECO:0007669"/>
    <property type="project" value="InterPro"/>
</dbReference>
<dbReference type="EC" id="2.3.2.27" evidence="5"/>
<dbReference type="OrthoDB" id="6108at2759"/>
<evidence type="ECO:0000256" key="1">
    <source>
        <dbReference type="ARBA" id="ARBA00000900"/>
    </source>
</evidence>
<dbReference type="GO" id="GO:0043023">
    <property type="term" value="F:ribosomal large subunit binding"/>
    <property type="evidence" value="ECO:0007669"/>
    <property type="project" value="TreeGrafter"/>
</dbReference>
<evidence type="ECO:0000256" key="8">
    <source>
        <dbReference type="ARBA" id="ARBA00022679"/>
    </source>
</evidence>
<evidence type="ECO:0000256" key="2">
    <source>
        <dbReference type="ARBA" id="ARBA00004514"/>
    </source>
</evidence>
<keyword evidence="13" id="KW-0862">Zinc</keyword>
<evidence type="ECO:0000313" key="17">
    <source>
        <dbReference type="EMBL" id="KAG0667885.1"/>
    </source>
</evidence>
<dbReference type="Proteomes" id="UP000750334">
    <property type="component" value="Unassembled WGS sequence"/>
</dbReference>
<comment type="pathway">
    <text evidence="3">Protein modification; protein ubiquitination.</text>
</comment>
<comment type="function">
    <text evidence="14">E3 ubiquitin-protein ligase component of the ribosome quality control complex (RQC), a ribosome-associated complex that mediates ubiquitination and extraction of incompletely synthesized nascent chains for proteasomal degradation. Mediates ubiquitination of proteins derived from mRNAs lacking stop codons (non-stop proteins) and other translation arrest products induced by poly-lysine sequences and tandem rare codons. Ubiquitination leads to CDC48 recruitment for extraction and degradation of the incomplete translation product. May indirectly play a role in chromatin function and transcription.</text>
</comment>
<sequence length="2052" mass="237832">MSFGNLSNSFQAYDNDFGLGHNGARISMNYFDGIPEQSLLNSLTSNDLRLIFKSLLKRDDTTKEKALNDLNNFIDQDIKNGMGKNSQFNDDIFLICWSQIYAKLITNESKSIRMISNSFTIKLISLLNKSVSKFLKDFIPFILVGTCDTDFVVSKNCKTEFEKCFNNDSNKLNALWKVFQEQIVNLTKDILVNESVDTISDQRYVDKEEAKFKYVRLSTSATNLLILTINSNVDTYVKGDLKETYHAILSDESFWKSFNLTTTFNIKQYQSILDLIYLLYSTKFFKYNKDIFKVAVRSLFKSLTQVNKKNLANLNSVIPIILDTLTKLTEYKDGRIWSYDKDAKEKLNQFLQVTSKNAAPGYYNKLYELHHVIEPLNMLDDNTNWLPIWEASLKELNDKPFIGRYGAQLFEEFWINFNKFMNDSKDIDKIEMQAYILKTLRNGNSLDTLPGLKNVLKETTNSNVLETTLEEILSQISKDEQKQLPKYFLKNAVTLLLTCPNNSASLKKLTEYTITELSDEPSEVVQRELFDICQQLIKTNLVDISEEISNIIYELPTWVETTNFTSASEVIVTYSNSDYIVKNDYWKTSLQDFFTVSLSLEIPSVELMNCLNCLNQKYATELIKSDENVKEFVSNYISKFSFDDGKHTEELFKSNLVDEKTILKLFEHSEKANKIPEFLESASILSDPVKKHLLSDSLFLEKTMFVISDEITNKVYSIASAFITNEDATVDSITARLCSIVINHVKNSSNIISVNNNDSLPCLRITVDIINKNKDAIKFLVPTQVEEFFEDYVTSIDSRFALTSSMPTDTFLLDVSRDFQDISKWLEILKLGLFLDYLVSNTDGILSDELIILFSMLAELADDYNSISNDPNVSLCDFEHTLLKSERYDDVSLTNILLNICEETPSGDKNNLLAIMLSDINPVSSYFKFRIIRRALINEIDTISNTTLESYTPSIEKYVTQTVRSKNIDTTRYMLSSILLKLLTKVPENISVTKLRTLLAADAIGIRESELLEPKNKIKQSLTLLTDMLQIGNEVTDINEFAPIAPQRFNMVVKTIEKWLDSDIIYEENFMEMRLVLLNLLVGLMKYPTVVDMNASIFNISGKLLVDSLSMCQLSETPYLLNLRMSTLRLCNAINNASAPVTFEEEFVEDIVDGLQELCFIKFENEENNQISIGFYSLLQKLITTNIKLKTLVTYHDRFFKAFLSFNENKITCVSQKRLITLVLGRVIKERQQNQVIEFELKQQQLHPHTKETEDIFFDARDDVEESSDDNESEDDDDFKIPTDLINKLDKEFPVEYLEYSDHVSFVNYLWNWHLTLQYFENISYKMRQLYIEQLKEHDLINKMFDFISDQINLNDMDFYKEQLTIYDIGHYTSMETEFMTYKDDLANECKYLMAHLMYELFNNVGSLASSWFLNIRDRSLQNKIDKFVSEFISPLLISSEMNNVSKKIDEMEKKDDALSIKINKVTNEVKASYLIDEQNLVISFKLPTNYPLNNVEVIGVSRVGITEQKWKQWIMSTQHVITGMNGSVLDSLELFTKNVHLQFSGFEECAICYSILHAVDRKLPTKVCPTCNNRFHGACLYKWFRSSGNNTCPMCREIKYYKRYFKDRKDKLEGIYNPLEIKQIPSETIDRLYADNLSRLEEDGKTVDWSKLAYVNYVTDATYLCNTLILFDELKNKYNSKAKLVLLISKDLLDPESSSDSQHTKALLNKIQLIDETQVVIKLIDNIVKPDDFTPWNESLTKLLVFNETNYDRIIYLDNDAILKDNLDELFFIPQYIRFAAPLTYWFLSDKDMKEAYKEIEHDDKNSINLKTYTKKLDVRIKNNKMIYNHLPSLPNSLFMNSKNVAQEIIHSTSSASPLFNFHINKKASKSKFATNLMVIKPSAELFYPMMNEVLPKVLNKKTKYDMDLINEEVYNLKKIIYYQFDLFRRMKSKFQPEVLVLPFGRYGLLTGSIKNEQHHNMMLNDVLGYKRLDESGQQIEKELSEIVKDSKYIHFSDYPIAKPWNYASITEFECKVNPKHSKNVEKDTEQCALWNSVYNSYLETRSICNV</sequence>
<dbReference type="InterPro" id="IPR054476">
    <property type="entry name" value="Ltn1_N"/>
</dbReference>
<evidence type="ECO:0000259" key="16">
    <source>
        <dbReference type="PROSITE" id="PS50089"/>
    </source>
</evidence>
<keyword evidence="10" id="KW-0677">Repeat</keyword>
<dbReference type="Pfam" id="PF22958">
    <property type="entry name" value="Ltn1_1st"/>
    <property type="match status" value="1"/>
</dbReference>
<keyword evidence="9" id="KW-0479">Metal-binding</keyword>
<dbReference type="Gene3D" id="3.90.550.10">
    <property type="entry name" value="Spore Coat Polysaccharide Biosynthesis Protein SpsA, Chain A"/>
    <property type="match status" value="1"/>
</dbReference>
<dbReference type="GO" id="GO:1990116">
    <property type="term" value="P:ribosome-associated ubiquitin-dependent protein catabolic process"/>
    <property type="evidence" value="ECO:0007669"/>
    <property type="project" value="InterPro"/>
</dbReference>
<dbReference type="Pfam" id="PF22999">
    <property type="entry name" value="LTN1_E3_ligase_6th"/>
    <property type="match status" value="1"/>
</dbReference>
<evidence type="ECO:0000256" key="6">
    <source>
        <dbReference type="ARBA" id="ARBA00017157"/>
    </source>
</evidence>
<dbReference type="InterPro" id="IPR054477">
    <property type="entry name" value="LTN1_E3_ligase_6th"/>
</dbReference>
<dbReference type="InterPro" id="IPR001841">
    <property type="entry name" value="Znf_RING"/>
</dbReference>
<name>A0A9P6W8Z9_MAUEX</name>
<dbReference type="Pfam" id="PF23009">
    <property type="entry name" value="UBC_like"/>
    <property type="match status" value="1"/>
</dbReference>
<dbReference type="InterPro" id="IPR029044">
    <property type="entry name" value="Nucleotide-diphossugar_trans"/>
</dbReference>
<evidence type="ECO:0000256" key="15">
    <source>
        <dbReference type="PROSITE-ProRule" id="PRU00175"/>
    </source>
</evidence>
<dbReference type="CDD" id="cd16491">
    <property type="entry name" value="RING-CH-C4HC3_LTN1"/>
    <property type="match status" value="1"/>
</dbReference>
<reference evidence="17 18" key="1">
    <citation type="submission" date="2020-11" db="EMBL/GenBank/DDBJ databases">
        <title>Kefir isolates.</title>
        <authorList>
            <person name="Marcisauskas S."/>
            <person name="Kim Y."/>
            <person name="Blasche S."/>
        </authorList>
    </citation>
    <scope>NUCLEOTIDE SEQUENCE [LARGE SCALE GENOMIC DNA]</scope>
    <source>
        <strain evidence="17 18">OG2</strain>
    </source>
</reference>
<evidence type="ECO:0000256" key="4">
    <source>
        <dbReference type="ARBA" id="ARBA00007997"/>
    </source>
</evidence>